<comment type="caution">
    <text evidence="2">The sequence shown here is derived from an EMBL/GenBank/DDBJ whole genome shotgun (WGS) entry which is preliminary data.</text>
</comment>
<evidence type="ECO:0000313" key="2">
    <source>
        <dbReference type="EMBL" id="KAK9091180.1"/>
    </source>
</evidence>
<dbReference type="EMBL" id="JBBNAE010000010">
    <property type="protein sequence ID" value="KAK9091180.1"/>
    <property type="molecule type" value="Genomic_DNA"/>
</dbReference>
<proteinExistence type="predicted"/>
<gene>
    <name evidence="2" type="ORF">Sjap_024357</name>
</gene>
<feature type="region of interest" description="Disordered" evidence="1">
    <location>
        <begin position="45"/>
        <end position="74"/>
    </location>
</feature>
<feature type="compositionally biased region" description="Basic and acidic residues" evidence="1">
    <location>
        <begin position="55"/>
        <end position="65"/>
    </location>
</feature>
<evidence type="ECO:0000313" key="3">
    <source>
        <dbReference type="Proteomes" id="UP001417504"/>
    </source>
</evidence>
<sequence length="140" mass="15824">MRLNGHRCDYLVLKGRRSVLVRPATHVGRTKTTVGVLLRAHMSTGVDAPSTTQRSLEKRGRDHQPGVKGVNQGIQQRDQELPIVNFEEFDDPNFFDSDLLESLEKLEEVNKEKVVVKEVLKIALEKAEEAKENGTKKMDC</sequence>
<keyword evidence="3" id="KW-1185">Reference proteome</keyword>
<organism evidence="2 3">
    <name type="scientific">Stephania japonica</name>
    <dbReference type="NCBI Taxonomy" id="461633"/>
    <lineage>
        <taxon>Eukaryota</taxon>
        <taxon>Viridiplantae</taxon>
        <taxon>Streptophyta</taxon>
        <taxon>Embryophyta</taxon>
        <taxon>Tracheophyta</taxon>
        <taxon>Spermatophyta</taxon>
        <taxon>Magnoliopsida</taxon>
        <taxon>Ranunculales</taxon>
        <taxon>Menispermaceae</taxon>
        <taxon>Menispermoideae</taxon>
        <taxon>Cissampelideae</taxon>
        <taxon>Stephania</taxon>
    </lineage>
</organism>
<evidence type="ECO:0000256" key="1">
    <source>
        <dbReference type="SAM" id="MobiDB-lite"/>
    </source>
</evidence>
<reference evidence="2 3" key="1">
    <citation type="submission" date="2024-01" db="EMBL/GenBank/DDBJ databases">
        <title>Genome assemblies of Stephania.</title>
        <authorList>
            <person name="Yang L."/>
        </authorList>
    </citation>
    <scope>NUCLEOTIDE SEQUENCE [LARGE SCALE GENOMIC DNA]</scope>
    <source>
        <strain evidence="2">QJT</strain>
        <tissue evidence="2">Leaf</tissue>
    </source>
</reference>
<dbReference type="AlphaFoldDB" id="A0AAP0ED91"/>
<dbReference type="Proteomes" id="UP001417504">
    <property type="component" value="Unassembled WGS sequence"/>
</dbReference>
<name>A0AAP0ED91_9MAGN</name>
<protein>
    <submittedName>
        <fullName evidence="2">Uncharacterized protein</fullName>
    </submittedName>
</protein>
<accession>A0AAP0ED91</accession>